<evidence type="ECO:0000256" key="2">
    <source>
        <dbReference type="SAM" id="MobiDB-lite"/>
    </source>
</evidence>
<feature type="region of interest" description="Disordered" evidence="2">
    <location>
        <begin position="37"/>
        <end position="68"/>
    </location>
</feature>
<dbReference type="GO" id="GO:0016787">
    <property type="term" value="F:hydrolase activity"/>
    <property type="evidence" value="ECO:0007669"/>
    <property type="project" value="UniProtKB-KW"/>
</dbReference>
<dbReference type="CDD" id="cd05829">
    <property type="entry name" value="Sortase_F"/>
    <property type="match status" value="1"/>
</dbReference>
<dbReference type="InterPro" id="IPR023365">
    <property type="entry name" value="Sortase_dom-sf"/>
</dbReference>
<dbReference type="NCBIfam" id="NF033748">
    <property type="entry name" value="class_F_sortase"/>
    <property type="match status" value="1"/>
</dbReference>
<dbReference type="EMBL" id="VIGB01000003">
    <property type="protein sequence ID" value="TQF05226.1"/>
    <property type="molecule type" value="Genomic_DNA"/>
</dbReference>
<reference evidence="3 4" key="1">
    <citation type="submission" date="2019-06" db="EMBL/GenBank/DDBJ databases">
        <title>Description of Kitasatospora acidophila sp. nov. isolated from pine grove soil, and reclassification of Streptomyces novaecaesareae to Kitasatospora novaeceasareae comb. nov.</title>
        <authorList>
            <person name="Kim M.J."/>
        </authorList>
    </citation>
    <scope>NUCLEOTIDE SEQUENCE [LARGE SCALE GENOMIC DNA]</scope>
    <source>
        <strain evidence="3 4">MMS16-CNU292</strain>
    </source>
</reference>
<evidence type="ECO:0000313" key="4">
    <source>
        <dbReference type="Proteomes" id="UP000319103"/>
    </source>
</evidence>
<dbReference type="Gene3D" id="2.40.260.10">
    <property type="entry name" value="Sortase"/>
    <property type="match status" value="1"/>
</dbReference>
<dbReference type="InterPro" id="IPR005754">
    <property type="entry name" value="Sortase"/>
</dbReference>
<sequence>MARPDGGPAGHRSPWSGAVLLGAAMVAGAWLVQDGLHGSPPPAPAPAEAPGVGGVRPAGLSGTPMGRSRPVRISIPAIGVDAPVNGVGLDPEGHLATPPDQDRNLAGWYQAGVTPGQRGTALLAGHVDTATGPAVFHGLGALRRGDRIDVLRDDRSTAWFTVDGVEVYPRTAFPDQQVYGQAPDPQLRLITCGGGYRKGDGYQGNVVVYAHLAGHRGPG</sequence>
<keyword evidence="4" id="KW-1185">Reference proteome</keyword>
<dbReference type="AlphaFoldDB" id="A0A540W896"/>
<evidence type="ECO:0000256" key="1">
    <source>
        <dbReference type="ARBA" id="ARBA00022801"/>
    </source>
</evidence>
<dbReference type="Proteomes" id="UP000319103">
    <property type="component" value="Unassembled WGS sequence"/>
</dbReference>
<gene>
    <name evidence="3" type="ORF">E6W39_27035</name>
</gene>
<accession>A0A540W896</accession>
<organism evidence="3 4">
    <name type="scientific">Kitasatospora acidiphila</name>
    <dbReference type="NCBI Taxonomy" id="2567942"/>
    <lineage>
        <taxon>Bacteria</taxon>
        <taxon>Bacillati</taxon>
        <taxon>Actinomycetota</taxon>
        <taxon>Actinomycetes</taxon>
        <taxon>Kitasatosporales</taxon>
        <taxon>Streptomycetaceae</taxon>
        <taxon>Kitasatospora</taxon>
    </lineage>
</organism>
<dbReference type="InterPro" id="IPR042001">
    <property type="entry name" value="Sortase_F"/>
</dbReference>
<dbReference type="SUPFAM" id="SSF63817">
    <property type="entry name" value="Sortase"/>
    <property type="match status" value="1"/>
</dbReference>
<dbReference type="Pfam" id="PF04203">
    <property type="entry name" value="Sortase"/>
    <property type="match status" value="1"/>
</dbReference>
<name>A0A540W896_9ACTN</name>
<proteinExistence type="predicted"/>
<dbReference type="OrthoDB" id="525039at2"/>
<evidence type="ECO:0000313" key="3">
    <source>
        <dbReference type="EMBL" id="TQF05226.1"/>
    </source>
</evidence>
<keyword evidence="1" id="KW-0378">Hydrolase</keyword>
<dbReference type="RefSeq" id="WP_141635723.1">
    <property type="nucleotide sequence ID" value="NZ_VIGB01000003.1"/>
</dbReference>
<comment type="caution">
    <text evidence="3">The sequence shown here is derived from an EMBL/GenBank/DDBJ whole genome shotgun (WGS) entry which is preliminary data.</text>
</comment>
<protein>
    <submittedName>
        <fullName evidence="3">Class F sortase</fullName>
    </submittedName>
</protein>